<proteinExistence type="predicted"/>
<keyword evidence="4 7" id="KW-0812">Transmembrane</keyword>
<dbReference type="SUPFAM" id="SSF53649">
    <property type="entry name" value="Alkaline phosphatase-like"/>
    <property type="match status" value="1"/>
</dbReference>
<protein>
    <submittedName>
        <fullName evidence="9">Sulfatase-like hydrolase/transferase</fullName>
    </submittedName>
</protein>
<comment type="subcellular location">
    <subcellularLocation>
        <location evidence="1">Cell membrane</location>
        <topology evidence="1">Multi-pass membrane protein</topology>
    </subcellularLocation>
</comment>
<dbReference type="OrthoDB" id="9786870at2"/>
<feature type="transmembrane region" description="Helical" evidence="7">
    <location>
        <begin position="35"/>
        <end position="53"/>
    </location>
</feature>
<dbReference type="InterPro" id="IPR040423">
    <property type="entry name" value="PEA_transferase"/>
</dbReference>
<feature type="domain" description="Sulfatase N-terminal" evidence="8">
    <location>
        <begin position="273"/>
        <end position="566"/>
    </location>
</feature>
<feature type="transmembrane region" description="Helical" evidence="7">
    <location>
        <begin position="108"/>
        <end position="128"/>
    </location>
</feature>
<dbReference type="InterPro" id="IPR017850">
    <property type="entry name" value="Alkaline_phosphatase_core_sf"/>
</dbReference>
<evidence type="ECO:0000256" key="3">
    <source>
        <dbReference type="ARBA" id="ARBA00022679"/>
    </source>
</evidence>
<dbReference type="InterPro" id="IPR000917">
    <property type="entry name" value="Sulfatase_N"/>
</dbReference>
<dbReference type="EMBL" id="CP051152">
    <property type="protein sequence ID" value="QJQ06052.1"/>
    <property type="molecule type" value="Genomic_DNA"/>
</dbReference>
<dbReference type="Proteomes" id="UP000274350">
    <property type="component" value="Chromosome"/>
</dbReference>
<evidence type="ECO:0000256" key="7">
    <source>
        <dbReference type="SAM" id="Phobius"/>
    </source>
</evidence>
<accession>A0A6M4A3W9</accession>
<keyword evidence="9" id="KW-0378">Hydrolase</keyword>
<feature type="transmembrane region" description="Helical" evidence="7">
    <location>
        <begin position="60"/>
        <end position="80"/>
    </location>
</feature>
<evidence type="ECO:0000256" key="1">
    <source>
        <dbReference type="ARBA" id="ARBA00004651"/>
    </source>
</evidence>
<dbReference type="Gene3D" id="3.40.720.10">
    <property type="entry name" value="Alkaline Phosphatase, subunit A"/>
    <property type="match status" value="1"/>
</dbReference>
<dbReference type="GO" id="GO:0016787">
    <property type="term" value="F:hydrolase activity"/>
    <property type="evidence" value="ECO:0007669"/>
    <property type="project" value="UniProtKB-KW"/>
</dbReference>
<evidence type="ECO:0000256" key="4">
    <source>
        <dbReference type="ARBA" id="ARBA00022692"/>
    </source>
</evidence>
<dbReference type="PANTHER" id="PTHR30443">
    <property type="entry name" value="INNER MEMBRANE PROTEIN"/>
    <property type="match status" value="1"/>
</dbReference>
<keyword evidence="3 9" id="KW-0808">Transferase</keyword>
<evidence type="ECO:0000256" key="5">
    <source>
        <dbReference type="ARBA" id="ARBA00022989"/>
    </source>
</evidence>
<dbReference type="GO" id="GO:0005886">
    <property type="term" value="C:plasma membrane"/>
    <property type="evidence" value="ECO:0007669"/>
    <property type="project" value="UniProtKB-SubCell"/>
</dbReference>
<feature type="transmembrane region" description="Helical" evidence="7">
    <location>
        <begin position="7"/>
        <end position="29"/>
    </location>
</feature>
<feature type="transmembrane region" description="Helical" evidence="7">
    <location>
        <begin position="140"/>
        <end position="159"/>
    </location>
</feature>
<keyword evidence="5 7" id="KW-1133">Transmembrane helix</keyword>
<sequence>MPPKLHQLLYIVISYLLISSIAIISLALGSPVDQLTQLIAYQALSWLGLWALLKSPRWLHILLLPAFLAVPIEIYLRVYFNQGISTHHLGIIAETSPKEAIEFLGHKIWLLLVVMLGMFGWWLSILRTCRQSSALDWAHWSRWPTVMIFLTGIGIWGYGEQVGVAGSASKSSSATLIAANSTSQLKPSSWASGISRSMGISKELESLLQALPLLPQWANIPYDDKIFVRSWPFGLILRGADFWSERNYLARLSEKSREFTFHARQTPATPAPQTIVVVIGESSRYDRWGINGYQRDTTPLLKLESNLVSFSDVTTAVAATRLSVPVIVSRKPAAQSLKAGFSEKSFISAFREAGFKTYWLSNQMSFGEFDTPTSVFAKEADVTQFLNLGGFTNASNYDQVLFEPMQNAMLNPAPKKLIVLHSLGNHWNYSHRHPKEYDKWQPSLFGVSNPAYTDLKNKQALNNSYDNSILYTDWFLSQLISRLKDSEQISSLLYVSDHGQTLYDGNCKLAFHGHNTQYEFHIPVFMWFSDRYQTQHPDKISQLHQHKDAKLSTENIFHSLLDMADIRYPDEKLERSFLSSRLKAHTRYVDSYGWSNYDNSTFKGDCREVMDKKTPISQEK</sequence>
<keyword evidence="6 7" id="KW-0472">Membrane</keyword>
<dbReference type="KEGG" id="upi:EJG51_009485"/>
<dbReference type="AlphaFoldDB" id="A0A6M4A3W9"/>
<dbReference type="GO" id="GO:0016776">
    <property type="term" value="F:phosphotransferase activity, phosphate group as acceptor"/>
    <property type="evidence" value="ECO:0007669"/>
    <property type="project" value="TreeGrafter"/>
</dbReference>
<keyword evidence="10" id="KW-1185">Reference proteome</keyword>
<dbReference type="CDD" id="cd16017">
    <property type="entry name" value="LptA"/>
    <property type="match status" value="1"/>
</dbReference>
<organism evidence="9 10">
    <name type="scientific">Undibacterium piscinae</name>
    <dbReference type="NCBI Taxonomy" id="2495591"/>
    <lineage>
        <taxon>Bacteria</taxon>
        <taxon>Pseudomonadati</taxon>
        <taxon>Pseudomonadota</taxon>
        <taxon>Betaproteobacteria</taxon>
        <taxon>Burkholderiales</taxon>
        <taxon>Oxalobacteraceae</taxon>
        <taxon>Undibacterium</taxon>
    </lineage>
</organism>
<keyword evidence="2" id="KW-1003">Cell membrane</keyword>
<gene>
    <name evidence="9" type="ORF">EJG51_009485</name>
</gene>
<dbReference type="PANTHER" id="PTHR30443:SF2">
    <property type="entry name" value="PHOSPHOETHANOLAMINE TRANSFERASE EPTC"/>
    <property type="match status" value="1"/>
</dbReference>
<evidence type="ECO:0000313" key="9">
    <source>
        <dbReference type="EMBL" id="QJQ06052.1"/>
    </source>
</evidence>
<reference evidence="9 10" key="1">
    <citation type="journal article" date="2019" name="Int. J. Syst. Evol. Microbiol.">
        <title>Undibacterium piscinae sp. nov., isolated from Korean shiner intestine.</title>
        <authorList>
            <person name="Lee S.Y."/>
            <person name="Kang W."/>
            <person name="Kim P.S."/>
            <person name="Kim H.S."/>
            <person name="Sung H."/>
            <person name="Shin N.R."/>
            <person name="Whon T.W."/>
            <person name="Yun J.H."/>
            <person name="Lee J.Y."/>
            <person name="Lee J.Y."/>
            <person name="Jung M.J."/>
            <person name="Jeong Y.S."/>
            <person name="Tak E.J."/>
            <person name="Han J.E."/>
            <person name="Hyun D.W."/>
            <person name="Kang M.S."/>
            <person name="Lee K.E."/>
            <person name="Lee B.H."/>
            <person name="Bae J.W."/>
        </authorList>
    </citation>
    <scope>NUCLEOTIDE SEQUENCE [LARGE SCALE GENOMIC DNA]</scope>
    <source>
        <strain evidence="9 10">S11R28</strain>
    </source>
</reference>
<evidence type="ECO:0000313" key="10">
    <source>
        <dbReference type="Proteomes" id="UP000274350"/>
    </source>
</evidence>
<dbReference type="InterPro" id="IPR058130">
    <property type="entry name" value="PEA_transf_C"/>
</dbReference>
<evidence type="ECO:0000259" key="8">
    <source>
        <dbReference type="Pfam" id="PF00884"/>
    </source>
</evidence>
<evidence type="ECO:0000256" key="2">
    <source>
        <dbReference type="ARBA" id="ARBA00022475"/>
    </source>
</evidence>
<dbReference type="GO" id="GO:0009244">
    <property type="term" value="P:lipopolysaccharide core region biosynthetic process"/>
    <property type="evidence" value="ECO:0007669"/>
    <property type="project" value="TreeGrafter"/>
</dbReference>
<dbReference type="Pfam" id="PF00884">
    <property type="entry name" value="Sulfatase"/>
    <property type="match status" value="1"/>
</dbReference>
<evidence type="ECO:0000256" key="6">
    <source>
        <dbReference type="ARBA" id="ARBA00023136"/>
    </source>
</evidence>
<name>A0A6M4A3W9_9BURK</name>